<evidence type="ECO:0000256" key="2">
    <source>
        <dbReference type="SAM" id="MobiDB-lite"/>
    </source>
</evidence>
<feature type="transmembrane region" description="Helical" evidence="3">
    <location>
        <begin position="336"/>
        <end position="356"/>
    </location>
</feature>
<gene>
    <name evidence="5" type="ORF">ATM17_15325</name>
</gene>
<keyword evidence="1" id="KW-0175">Coiled coil</keyword>
<accession>A0AAC8Z203</accession>
<evidence type="ECO:0000313" key="5">
    <source>
        <dbReference type="EMBL" id="AMU90396.1"/>
    </source>
</evidence>
<dbReference type="KEGG" id="smaz:LH19_14750"/>
<evidence type="ECO:0000256" key="3">
    <source>
        <dbReference type="SAM" id="Phobius"/>
    </source>
</evidence>
<keyword evidence="3" id="KW-1133">Transmembrane helix</keyword>
<proteinExistence type="predicted"/>
<feature type="compositionally biased region" description="Polar residues" evidence="2">
    <location>
        <begin position="457"/>
        <end position="469"/>
    </location>
</feature>
<dbReference type="InterPro" id="IPR009628">
    <property type="entry name" value="Phage_tape_measure_N"/>
</dbReference>
<sequence>MAELLGSLLVRLGLESGAFKSGLDASTKQFRQAQKQFEKIGASMADVGRKMTLGITLPMAAMAAQAVRGALEQRAAMGQVESALASMGNASGKTADQLAKAADAMEMHSLFAADEILTKVTANLLTFGNVAGEQFDRAQQAAIDMATRMGGDPQSAAIMLGKALNSPIQGITALTRVGVQFTAAQKAQIEAFTKTGQVARAQGIILGEVERQFAGAAQAAADTQPWRQAQVAIDQAMDAIGEAILPVIPKIVGAVKSVAEAFLSLSPSMQKVVFVTAGVAAAFGPVVTVVGQLTIALASKLAPALLAMQARLAAVAAAEVTMAGASVALATALRGLLIATGIGIAITALAGGIYLFTNRTREAVPASHAYSRALSTAEQTARDAKVASDNLAGAMGREREAALKAAMAQRELAAQRLRAAQTRLLQAETDARAAVAEAKRTAALASGGGPGEGIQGRVSSSQERFNNARRQAGQAVSDAKAAEAAVITLLGAKAKLDRDIAAATAPINLPTVNTANIDAGTKAVERTSGAVGGLGKVASNLQEILDRLFPAEAKAREANETLGALKQALDRGKISAERYSDAIAQLWRNFLDQPDGWLDVDIAPVDGTKSLEEISADISDRMGEAFGKVGQQAAVMKVQVIESVAQMVEGALSELDRFVRGIKSGNFFDIIGGIFGALDKFGSIFTGGKGFSLFGMEFGKISGALAEGGPAMAGRSYLVGEEGPEIFTPHISGSVIPNDGIGRGGGIAQIVPSPYFDVIVNGHVMRAGPGIAEAGAARAHEQSAFASNWKLA</sequence>
<reference evidence="6" key="1">
    <citation type="submission" date="2015-11" db="EMBL/GenBank/DDBJ databases">
        <title>Complete genome sequence of a polyethylene-glycol degrader Sphingopyxis macrogoltabida 203N (NBRC 111659).</title>
        <authorList>
            <person name="Yoshiyuki O."/>
            <person name="Shouta N."/>
            <person name="Nagata Y."/>
            <person name="Numata M."/>
            <person name="Tsuchikane K."/>
            <person name="Hosoyama A."/>
            <person name="Yamazoe A."/>
            <person name="Tsuda M."/>
            <person name="Fujita N."/>
            <person name="Kawai F."/>
        </authorList>
    </citation>
    <scope>NUCLEOTIDE SEQUENCE [LARGE SCALE GENOMIC DNA]</scope>
    <source>
        <strain evidence="6">203N</strain>
    </source>
</reference>
<dbReference type="Proteomes" id="UP000076088">
    <property type="component" value="Chromosome"/>
</dbReference>
<dbReference type="EMBL" id="CP013344">
    <property type="protein sequence ID" value="AMU90396.1"/>
    <property type="molecule type" value="Genomic_DNA"/>
</dbReference>
<feature type="transmembrane region" description="Helical" evidence="3">
    <location>
        <begin position="272"/>
        <end position="298"/>
    </location>
</feature>
<dbReference type="AlphaFoldDB" id="A0AAC8Z203"/>
<dbReference type="RefSeq" id="WP_054729204.1">
    <property type="nucleotide sequence ID" value="NZ_CP009429.1"/>
</dbReference>
<organism evidence="5 6">
    <name type="scientific">Sphingopyxis macrogoltabida</name>
    <name type="common">Sphingomonas macrogoltabidus</name>
    <dbReference type="NCBI Taxonomy" id="33050"/>
    <lineage>
        <taxon>Bacteria</taxon>
        <taxon>Pseudomonadati</taxon>
        <taxon>Pseudomonadota</taxon>
        <taxon>Alphaproteobacteria</taxon>
        <taxon>Sphingomonadales</taxon>
        <taxon>Sphingomonadaceae</taxon>
        <taxon>Sphingopyxis</taxon>
    </lineage>
</organism>
<keyword evidence="3" id="KW-0472">Membrane</keyword>
<feature type="coiled-coil region" evidence="1">
    <location>
        <begin position="403"/>
        <end position="437"/>
    </location>
</feature>
<evidence type="ECO:0000313" key="6">
    <source>
        <dbReference type="Proteomes" id="UP000076088"/>
    </source>
</evidence>
<dbReference type="Pfam" id="PF06791">
    <property type="entry name" value="TMP_2"/>
    <property type="match status" value="1"/>
</dbReference>
<evidence type="ECO:0000259" key="4">
    <source>
        <dbReference type="Pfam" id="PF06791"/>
    </source>
</evidence>
<evidence type="ECO:0000256" key="1">
    <source>
        <dbReference type="SAM" id="Coils"/>
    </source>
</evidence>
<keyword evidence="3" id="KW-0812">Transmembrane</keyword>
<reference evidence="5 6" key="2">
    <citation type="journal article" date="2016" name="Genome Announc.">
        <title>Complete Genome Sequence of Sphingopyxis macrogoltabida Strain 203N (NBRC 111659), a Polyethylene Glycol Degrader.</title>
        <authorList>
            <person name="Ohtsubo Y."/>
            <person name="Nonoyama S."/>
            <person name="Nagata Y."/>
            <person name="Numata M."/>
            <person name="Tsuchikane K."/>
            <person name="Hosoyama A."/>
            <person name="Yamazoe A."/>
            <person name="Tsuda M."/>
            <person name="Fujita N."/>
            <person name="Kawai F."/>
        </authorList>
    </citation>
    <scope>NUCLEOTIDE SEQUENCE [LARGE SCALE GENOMIC DNA]</scope>
    <source>
        <strain evidence="5 6">203N</strain>
    </source>
</reference>
<feature type="region of interest" description="Disordered" evidence="2">
    <location>
        <begin position="442"/>
        <end position="474"/>
    </location>
</feature>
<protein>
    <recommendedName>
        <fullName evidence="4">Bacteriophage tail tape measure N-terminal domain-containing protein</fullName>
    </recommendedName>
</protein>
<name>A0AAC8Z203_SPHMC</name>
<keyword evidence="6" id="KW-1185">Reference proteome</keyword>
<feature type="domain" description="Bacteriophage tail tape measure N-terminal" evidence="4">
    <location>
        <begin position="36"/>
        <end position="189"/>
    </location>
</feature>